<evidence type="ECO:0000256" key="1">
    <source>
        <dbReference type="ARBA" id="ARBA00000822"/>
    </source>
</evidence>
<organism evidence="9 10">
    <name type="scientific">Clavelina lepadiformis</name>
    <name type="common">Light-bulb sea squirt</name>
    <name type="synonym">Ascidia lepadiformis</name>
    <dbReference type="NCBI Taxonomy" id="159417"/>
    <lineage>
        <taxon>Eukaryota</taxon>
        <taxon>Metazoa</taxon>
        <taxon>Chordata</taxon>
        <taxon>Tunicata</taxon>
        <taxon>Ascidiacea</taxon>
        <taxon>Aplousobranchia</taxon>
        <taxon>Clavelinidae</taxon>
        <taxon>Clavelina</taxon>
    </lineage>
</organism>
<keyword evidence="10" id="KW-1185">Reference proteome</keyword>
<feature type="domain" description="Chitin-binding type-2" evidence="8">
    <location>
        <begin position="374"/>
        <end position="433"/>
    </location>
</feature>
<comment type="catalytic activity">
    <reaction evidence="1">
        <text>Random endo-hydrolysis of N-acetyl-beta-D-glucosaminide (1-&gt;4)-beta-linkages in chitin and chitodextrins.</text>
        <dbReference type="EC" id="3.2.1.14"/>
    </reaction>
</comment>
<accession>A0ABP0H6H8</accession>
<dbReference type="SUPFAM" id="SSF57625">
    <property type="entry name" value="Invertebrate chitin-binding proteins"/>
    <property type="match status" value="2"/>
</dbReference>
<evidence type="ECO:0000256" key="3">
    <source>
        <dbReference type="ARBA" id="ARBA00012729"/>
    </source>
</evidence>
<dbReference type="SMART" id="SM00494">
    <property type="entry name" value="ChtBD2"/>
    <property type="match status" value="2"/>
</dbReference>
<dbReference type="Gene3D" id="2.170.140.10">
    <property type="entry name" value="Chitin binding domain"/>
    <property type="match status" value="2"/>
</dbReference>
<dbReference type="InterPro" id="IPR002557">
    <property type="entry name" value="Chitin-bd_dom"/>
</dbReference>
<evidence type="ECO:0000259" key="8">
    <source>
        <dbReference type="PROSITE" id="PS50940"/>
    </source>
</evidence>
<evidence type="ECO:0000256" key="6">
    <source>
        <dbReference type="ARBA" id="ARBA00023024"/>
    </source>
</evidence>
<feature type="chain" id="PRO_5045162350" description="chitinase" evidence="7">
    <location>
        <begin position="20"/>
        <end position="436"/>
    </location>
</feature>
<dbReference type="SUPFAM" id="SSF53300">
    <property type="entry name" value="vWA-like"/>
    <property type="match status" value="1"/>
</dbReference>
<dbReference type="Pfam" id="PF25106">
    <property type="entry name" value="VWA_4"/>
    <property type="match status" value="1"/>
</dbReference>
<evidence type="ECO:0000256" key="7">
    <source>
        <dbReference type="SAM" id="SignalP"/>
    </source>
</evidence>
<comment type="subcellular location">
    <subcellularLocation>
        <location evidence="2">Secreted</location>
    </subcellularLocation>
</comment>
<name>A0ABP0H6H8_CLALP</name>
<dbReference type="EMBL" id="CAWYQH010000174">
    <property type="protein sequence ID" value="CAK8698564.1"/>
    <property type="molecule type" value="Genomic_DNA"/>
</dbReference>
<keyword evidence="6" id="KW-0624">Polysaccharide degradation</keyword>
<dbReference type="InterPro" id="IPR052577">
    <property type="entry name" value="VWA7"/>
</dbReference>
<keyword evidence="6" id="KW-0146">Chitin degradation</keyword>
<gene>
    <name evidence="9" type="ORF">CVLEPA_LOCUS31996</name>
</gene>
<dbReference type="PANTHER" id="PTHR14905">
    <property type="entry name" value="NG37"/>
    <property type="match status" value="1"/>
</dbReference>
<dbReference type="EC" id="3.2.1.14" evidence="3"/>
<dbReference type="Proteomes" id="UP001642483">
    <property type="component" value="Unassembled WGS sequence"/>
</dbReference>
<evidence type="ECO:0000313" key="10">
    <source>
        <dbReference type="Proteomes" id="UP001642483"/>
    </source>
</evidence>
<dbReference type="Pfam" id="PF01607">
    <property type="entry name" value="CBM_14"/>
    <property type="match status" value="2"/>
</dbReference>
<keyword evidence="5 7" id="KW-0732">Signal</keyword>
<evidence type="ECO:0000256" key="5">
    <source>
        <dbReference type="ARBA" id="ARBA00022729"/>
    </source>
</evidence>
<proteinExistence type="predicted"/>
<keyword evidence="4" id="KW-0964">Secreted</keyword>
<evidence type="ECO:0000256" key="4">
    <source>
        <dbReference type="ARBA" id="ARBA00022525"/>
    </source>
</evidence>
<reference evidence="9 10" key="1">
    <citation type="submission" date="2024-02" db="EMBL/GenBank/DDBJ databases">
        <authorList>
            <person name="Daric V."/>
            <person name="Darras S."/>
        </authorList>
    </citation>
    <scope>NUCLEOTIDE SEQUENCE [LARGE SCALE GENOMIC DNA]</scope>
</reference>
<dbReference type="PROSITE" id="PS50940">
    <property type="entry name" value="CHIT_BIND_II"/>
    <property type="match status" value="2"/>
</dbReference>
<dbReference type="InterPro" id="IPR036508">
    <property type="entry name" value="Chitin-bd_dom_sf"/>
</dbReference>
<protein>
    <recommendedName>
        <fullName evidence="3">chitinase</fullName>
        <ecNumber evidence="3">3.2.1.14</ecNumber>
    </recommendedName>
</protein>
<evidence type="ECO:0000256" key="2">
    <source>
        <dbReference type="ARBA" id="ARBA00004613"/>
    </source>
</evidence>
<sequence length="436" mass="47112">MFKKLCVSLLLLCVAKAIAFPTGWGYIVPDPEGRCTGRESPDHFAIPGICDKFYRCVYGYLYEHQCPDGLVFNPSISVCDWPRNVRGCEDGGDKPTYVGFVLDDSGSMISEISAVKQWMQNCVSGSYATCASAPTGGWIVSTFNDPYPSGSSTPYPPTFPSSFFTRFGPSTDASAVVDFIDDIAVHSGYDCPEYAFFGNKNALDVIPDDNGGCKIYFFSDATAKDPSSALAPLIAQFAAKGCSFIPVLTGCCHRCEDPCASLDSTYCHEHVVDDRSFGSSSGGFEERAYYDLAYVTGGSIYLTDKASADDLLKFLEDKITLGFCPTTSIAGPLPEGYTSKTDCESTGSCWDSSVGKCYCSSANETCSHHPIVKKPKCLVTDVHTFKADPEDCTRYYECASGRQWNRPCAPGTVFDPAVGVCNHSYLTAPPCGTKTD</sequence>
<comment type="caution">
    <text evidence="9">The sequence shown here is derived from an EMBL/GenBank/DDBJ whole genome shotgun (WGS) entry which is preliminary data.</text>
</comment>
<dbReference type="InterPro" id="IPR056861">
    <property type="entry name" value="HMCN1-like_VWA"/>
</dbReference>
<dbReference type="InterPro" id="IPR036465">
    <property type="entry name" value="vWFA_dom_sf"/>
</dbReference>
<dbReference type="PANTHER" id="PTHR14905:SF21">
    <property type="entry name" value="VWFA DOMAIN-CONTAINING PROTEIN"/>
    <property type="match status" value="1"/>
</dbReference>
<feature type="signal peptide" evidence="7">
    <location>
        <begin position="1"/>
        <end position="19"/>
    </location>
</feature>
<feature type="domain" description="Chitin-binding type-2" evidence="8">
    <location>
        <begin position="32"/>
        <end position="90"/>
    </location>
</feature>
<keyword evidence="6" id="KW-0119">Carbohydrate metabolism</keyword>
<evidence type="ECO:0000313" key="9">
    <source>
        <dbReference type="EMBL" id="CAK8698564.1"/>
    </source>
</evidence>